<dbReference type="EMBL" id="BGZO01000003">
    <property type="protein sequence ID" value="GBR75552.1"/>
    <property type="molecule type" value="Genomic_DNA"/>
</dbReference>
<proteinExistence type="predicted"/>
<reference evidence="1 2" key="1">
    <citation type="journal article" date="2019" name="ISME J.">
        <title>Genome analyses of uncultured TG2/ZB3 bacteria in 'Margulisbacteria' specifically attached to ectosymbiotic spirochetes of protists in the termite gut.</title>
        <authorList>
            <person name="Utami Y.D."/>
            <person name="Kuwahara H."/>
            <person name="Igai K."/>
            <person name="Murakami T."/>
            <person name="Sugaya K."/>
            <person name="Morikawa T."/>
            <person name="Nagura Y."/>
            <person name="Yuki M."/>
            <person name="Deevong P."/>
            <person name="Inoue T."/>
            <person name="Kihara K."/>
            <person name="Lo N."/>
            <person name="Yamada A."/>
            <person name="Ohkuma M."/>
            <person name="Hongoh Y."/>
        </authorList>
    </citation>
    <scope>NUCLEOTIDE SEQUENCE [LARGE SCALE GENOMIC DNA]</scope>
    <source>
        <strain evidence="1">NkOx7-02</strain>
    </source>
</reference>
<dbReference type="Proteomes" id="UP000275925">
    <property type="component" value="Unassembled WGS sequence"/>
</dbReference>
<name>A0A388TFL8_9BACT</name>
<evidence type="ECO:0008006" key="3">
    <source>
        <dbReference type="Google" id="ProtNLM"/>
    </source>
</evidence>
<organism evidence="1 2">
    <name type="scientific">Candidatus Termititenax persephonae</name>
    <dbReference type="NCBI Taxonomy" id="2218525"/>
    <lineage>
        <taxon>Bacteria</taxon>
        <taxon>Bacillati</taxon>
        <taxon>Candidatus Margulisiibacteriota</taxon>
        <taxon>Candidatus Termititenacia</taxon>
        <taxon>Candidatus Termititenacales</taxon>
        <taxon>Candidatus Termititenacaceae</taxon>
        <taxon>Candidatus Termititenax</taxon>
    </lineage>
</organism>
<dbReference type="InterPro" id="IPR024524">
    <property type="entry name" value="DUF3800"/>
</dbReference>
<accession>A0A388TFL8</accession>
<keyword evidence="2" id="KW-1185">Reference proteome</keyword>
<evidence type="ECO:0000313" key="2">
    <source>
        <dbReference type="Proteomes" id="UP000275925"/>
    </source>
</evidence>
<comment type="caution">
    <text evidence="1">The sequence shown here is derived from an EMBL/GenBank/DDBJ whole genome shotgun (WGS) entry which is preliminary data.</text>
</comment>
<dbReference type="AlphaFoldDB" id="A0A388TFL8"/>
<sequence>MKYACFIDESGDHVLKIDKDYPIFVLCGVLLTKEEHDNRLTKLLNELKTKHFGRTTIILHTAEFLRPRSLNSVYYPLCDVNKRNDFYKDLENLIRNIDFKIIAISVSKPDYLADFKEVAQDPYLLSTKPLVKTVCLLHQELKLNEPIDFIAESRNNELDKQLMANYQYLNSSIPRIAEMVAFPNPVKKDKNVVGLQLADLVVTPIGRNLLDRKQYLNFDCIKSKLKLFKIPADWSRLKNIT</sequence>
<evidence type="ECO:0000313" key="1">
    <source>
        <dbReference type="EMBL" id="GBR75552.1"/>
    </source>
</evidence>
<dbReference type="Pfam" id="PF12686">
    <property type="entry name" value="DUF3800"/>
    <property type="match status" value="1"/>
</dbReference>
<gene>
    <name evidence="1" type="ORF">NO2_0215</name>
</gene>
<protein>
    <recommendedName>
        <fullName evidence="3">DUF3800 domain-containing protein</fullName>
    </recommendedName>
</protein>